<accession>R7UXP8</accession>
<dbReference type="EnsemblMetazoa" id="CapteT209386">
    <property type="protein sequence ID" value="CapteP209386"/>
    <property type="gene ID" value="CapteG209386"/>
</dbReference>
<evidence type="ECO:0000313" key="1">
    <source>
        <dbReference type="EMBL" id="ELU11099.1"/>
    </source>
</evidence>
<organism evidence="1">
    <name type="scientific">Capitella teleta</name>
    <name type="common">Polychaete worm</name>
    <dbReference type="NCBI Taxonomy" id="283909"/>
    <lineage>
        <taxon>Eukaryota</taxon>
        <taxon>Metazoa</taxon>
        <taxon>Spiralia</taxon>
        <taxon>Lophotrochozoa</taxon>
        <taxon>Annelida</taxon>
        <taxon>Polychaeta</taxon>
        <taxon>Sedentaria</taxon>
        <taxon>Scolecida</taxon>
        <taxon>Capitellidae</taxon>
        <taxon>Capitella</taxon>
    </lineage>
</organism>
<reference evidence="3" key="1">
    <citation type="submission" date="2012-12" db="EMBL/GenBank/DDBJ databases">
        <authorList>
            <person name="Hellsten U."/>
            <person name="Grimwood J."/>
            <person name="Chapman J.A."/>
            <person name="Shapiro H."/>
            <person name="Aerts A."/>
            <person name="Otillar R.P."/>
            <person name="Terry A.Y."/>
            <person name="Boore J.L."/>
            <person name="Simakov O."/>
            <person name="Marletaz F."/>
            <person name="Cho S.-J."/>
            <person name="Edsinger-Gonzales E."/>
            <person name="Havlak P."/>
            <person name="Kuo D.-H."/>
            <person name="Larsson T."/>
            <person name="Lv J."/>
            <person name="Arendt D."/>
            <person name="Savage R."/>
            <person name="Osoegawa K."/>
            <person name="de Jong P."/>
            <person name="Lindberg D.R."/>
            <person name="Seaver E.C."/>
            <person name="Weisblat D.A."/>
            <person name="Putnam N.H."/>
            <person name="Grigoriev I.V."/>
            <person name="Rokhsar D.S."/>
        </authorList>
    </citation>
    <scope>NUCLEOTIDE SEQUENCE</scope>
    <source>
        <strain evidence="3">I ESC-2004</strain>
    </source>
</reference>
<name>R7UXP8_CAPTE</name>
<protein>
    <submittedName>
        <fullName evidence="1 2">Uncharacterized protein</fullName>
    </submittedName>
</protein>
<sequence length="417" mass="45838">MERRRSVTQLYVGNPSIGDINNAIVDPESKSRMAIGRRSSDVQSYMVGRRFSLSRDSSLTRVSERKTQNFPVSFNPSRRFSIQTETPTRQINQISGSHLARRRGSATSNGEHGAVYSSVKEYNPEVGAPSGINIRSNGGVNIAINSDKPIGVIGRTNADGATDFAIWTSGDSAVKVPAFLQQLQASNKQGCNGYLDGLYDGANGHGQHSVRRIIPQCKVVPVENAAKFEYSGGKFENGDMLATGSYVMKPSTPTTKEIEFKPVWDGAKTNEDKETCNGVAITENSKRTNENQKPASESSVTIDCLPDTDQHNATIKISDYKTPNENTTNPIETELINGGCQTKNSLKVNGNKQVCDGGIQTDELETCLEEEDETPREDWIREDKSIGTDRVCQLIPTMSEFSLQEIQYDKHSIQLQD</sequence>
<keyword evidence="3" id="KW-1185">Reference proteome</keyword>
<reference evidence="2" key="3">
    <citation type="submission" date="2015-06" db="UniProtKB">
        <authorList>
            <consortium name="EnsemblMetazoa"/>
        </authorList>
    </citation>
    <scope>IDENTIFICATION</scope>
</reference>
<evidence type="ECO:0000313" key="3">
    <source>
        <dbReference type="Proteomes" id="UP000014760"/>
    </source>
</evidence>
<dbReference type="EMBL" id="KB296957">
    <property type="protein sequence ID" value="ELU11099.1"/>
    <property type="molecule type" value="Genomic_DNA"/>
</dbReference>
<dbReference type="Proteomes" id="UP000014760">
    <property type="component" value="Unassembled WGS sequence"/>
</dbReference>
<evidence type="ECO:0000313" key="2">
    <source>
        <dbReference type="EnsemblMetazoa" id="CapteP209386"/>
    </source>
</evidence>
<dbReference type="EMBL" id="AMQN01005846">
    <property type="status" value="NOT_ANNOTATED_CDS"/>
    <property type="molecule type" value="Genomic_DNA"/>
</dbReference>
<reference evidence="1 3" key="2">
    <citation type="journal article" date="2013" name="Nature">
        <title>Insights into bilaterian evolution from three spiralian genomes.</title>
        <authorList>
            <person name="Simakov O."/>
            <person name="Marletaz F."/>
            <person name="Cho S.J."/>
            <person name="Edsinger-Gonzales E."/>
            <person name="Havlak P."/>
            <person name="Hellsten U."/>
            <person name="Kuo D.H."/>
            <person name="Larsson T."/>
            <person name="Lv J."/>
            <person name="Arendt D."/>
            <person name="Savage R."/>
            <person name="Osoegawa K."/>
            <person name="de Jong P."/>
            <person name="Grimwood J."/>
            <person name="Chapman J.A."/>
            <person name="Shapiro H."/>
            <person name="Aerts A."/>
            <person name="Otillar R.P."/>
            <person name="Terry A.Y."/>
            <person name="Boore J.L."/>
            <person name="Grigoriev I.V."/>
            <person name="Lindberg D.R."/>
            <person name="Seaver E.C."/>
            <person name="Weisblat D.A."/>
            <person name="Putnam N.H."/>
            <person name="Rokhsar D.S."/>
        </authorList>
    </citation>
    <scope>NUCLEOTIDE SEQUENCE</scope>
    <source>
        <strain evidence="1 3">I ESC-2004</strain>
    </source>
</reference>
<proteinExistence type="predicted"/>
<gene>
    <name evidence="1" type="ORF">CAPTEDRAFT_209386</name>
</gene>
<dbReference type="AlphaFoldDB" id="R7UXP8"/>
<dbReference type="HOGENOM" id="CLU_659286_0_0_1"/>